<name>A0A9Q3IKL1_9BASI</name>
<dbReference type="OrthoDB" id="2506277at2759"/>
<feature type="compositionally biased region" description="Acidic residues" evidence="2">
    <location>
        <begin position="425"/>
        <end position="444"/>
    </location>
</feature>
<organism evidence="5 6">
    <name type="scientific">Austropuccinia psidii MF-1</name>
    <dbReference type="NCBI Taxonomy" id="1389203"/>
    <lineage>
        <taxon>Eukaryota</taxon>
        <taxon>Fungi</taxon>
        <taxon>Dikarya</taxon>
        <taxon>Basidiomycota</taxon>
        <taxon>Pucciniomycotina</taxon>
        <taxon>Pucciniomycetes</taxon>
        <taxon>Pucciniales</taxon>
        <taxon>Sphaerophragmiaceae</taxon>
        <taxon>Austropuccinia</taxon>
    </lineage>
</organism>
<evidence type="ECO:0000313" key="6">
    <source>
        <dbReference type="Proteomes" id="UP000765509"/>
    </source>
</evidence>
<evidence type="ECO:0000259" key="3">
    <source>
        <dbReference type="Pfam" id="PF05282"/>
    </source>
</evidence>
<feature type="compositionally biased region" description="Polar residues" evidence="2">
    <location>
        <begin position="219"/>
        <end position="229"/>
    </location>
</feature>
<dbReference type="PANTHER" id="PTHR12689:SF4">
    <property type="entry name" value="PROTEIN AAR2 HOMOLOG"/>
    <property type="match status" value="1"/>
</dbReference>
<dbReference type="Pfam" id="PF05282">
    <property type="entry name" value="AAR2"/>
    <property type="match status" value="1"/>
</dbReference>
<dbReference type="CDD" id="cd13778">
    <property type="entry name" value="Aar2_C"/>
    <property type="match status" value="1"/>
</dbReference>
<dbReference type="InterPro" id="IPR038516">
    <property type="entry name" value="AAR2_N_sf"/>
</dbReference>
<dbReference type="CDD" id="cd13777">
    <property type="entry name" value="Aar2_N"/>
    <property type="match status" value="1"/>
</dbReference>
<evidence type="ECO:0000256" key="1">
    <source>
        <dbReference type="ARBA" id="ARBA00006281"/>
    </source>
</evidence>
<accession>A0A9Q3IKL1</accession>
<reference evidence="5" key="1">
    <citation type="submission" date="2021-03" db="EMBL/GenBank/DDBJ databases">
        <title>Draft genome sequence of rust myrtle Austropuccinia psidii MF-1, a brazilian biotype.</title>
        <authorList>
            <person name="Quecine M.C."/>
            <person name="Pachon D.M.R."/>
            <person name="Bonatelli M.L."/>
            <person name="Correr F.H."/>
            <person name="Franceschini L.M."/>
            <person name="Leite T.F."/>
            <person name="Margarido G.R.A."/>
            <person name="Almeida C.A."/>
            <person name="Ferrarezi J.A."/>
            <person name="Labate C.A."/>
        </authorList>
    </citation>
    <scope>NUCLEOTIDE SEQUENCE</scope>
    <source>
        <strain evidence="5">MF-1</strain>
    </source>
</reference>
<dbReference type="Gene3D" id="1.25.40.550">
    <property type="entry name" value="Aar2, C-terminal domain-like"/>
    <property type="match status" value="1"/>
</dbReference>
<protein>
    <submittedName>
        <fullName evidence="5">Uncharacterized protein</fullName>
    </submittedName>
</protein>
<dbReference type="InterPro" id="IPR038514">
    <property type="entry name" value="AAR2_C_sf"/>
</dbReference>
<feature type="region of interest" description="Disordered" evidence="2">
    <location>
        <begin position="194"/>
        <end position="229"/>
    </location>
</feature>
<keyword evidence="6" id="KW-1185">Reference proteome</keyword>
<dbReference type="Pfam" id="PF20981">
    <property type="entry name" value="AAR2_1st"/>
    <property type="match status" value="1"/>
</dbReference>
<dbReference type="InterPro" id="IPR033647">
    <property type="entry name" value="Aar2_N"/>
</dbReference>
<dbReference type="InterPro" id="IPR033648">
    <property type="entry name" value="AAR2_C"/>
</dbReference>
<proteinExistence type="inferred from homology"/>
<feature type="domain" description="AAR2 N-terminal" evidence="4">
    <location>
        <begin position="18"/>
        <end position="173"/>
    </location>
</feature>
<dbReference type="Proteomes" id="UP000765509">
    <property type="component" value="Unassembled WGS sequence"/>
</dbReference>
<dbReference type="InterPro" id="IPR007946">
    <property type="entry name" value="AAR2"/>
</dbReference>
<dbReference type="EMBL" id="AVOT02047184">
    <property type="protein sequence ID" value="MBW0542455.1"/>
    <property type="molecule type" value="Genomic_DNA"/>
</dbReference>
<feature type="region of interest" description="Disordered" evidence="2">
    <location>
        <begin position="420"/>
        <end position="451"/>
    </location>
</feature>
<gene>
    <name evidence="5" type="ORF">O181_082170</name>
</gene>
<feature type="domain" description="AAR2 C-terminal" evidence="3">
    <location>
        <begin position="240"/>
        <end position="414"/>
    </location>
</feature>
<dbReference type="Gene3D" id="2.60.34.20">
    <property type="match status" value="1"/>
</dbReference>
<comment type="caution">
    <text evidence="5">The sequence shown here is derived from an EMBL/GenBank/DDBJ whole genome shotgun (WGS) entry which is preliminary data.</text>
</comment>
<sequence>MDLEKLSQQDLQKLFQAGCFFLLDNLPIGSEFSIDGSTWTVGHLFKGIKLIPPGFHIITITINPENSIETLNHHSNQINQLNSPPIDKANTIGIGYQIKNSLIRFFNPQEICIRSYDSTIENFQSSPHDLDHTIVSLDYMKSIDSNLAPYPLARYHHWKSLTNWITPQSVAHVIHFNQTNDAFLDNLMSNHINLSPPPKLPPSQPNTSKSSKSKTSHTQDTISTNSTHQSQQLQTYWPFIDLKRSWPKDSVGTQLTKWSRDKSWLFDQLISHQLDHTQLLGLIQLSFLTFIHVHSIQSFEFYQSILNLITRSTPQELFNFNPHHLITILESIKTLNFQLAHLEADFFSTMEDPQIENWFFGIINKLRVQLHQIKALILSQESHLPNSTKALMDEIQIKTWIEIQSSCRRFDWNVQPLKVNPDGSISDESDDDDDEFASDNEDEYQPVVVQT</sequence>
<dbReference type="PANTHER" id="PTHR12689">
    <property type="entry name" value="A1 CISTRON SPLICING FACTOR AAR2-RELATED"/>
    <property type="match status" value="1"/>
</dbReference>
<dbReference type="AlphaFoldDB" id="A0A9Q3IKL1"/>
<feature type="compositionally biased region" description="Pro residues" evidence="2">
    <location>
        <begin position="195"/>
        <end position="204"/>
    </location>
</feature>
<comment type="similarity">
    <text evidence="1">Belongs to the AAR2 family.</text>
</comment>
<evidence type="ECO:0000313" key="5">
    <source>
        <dbReference type="EMBL" id="MBW0542455.1"/>
    </source>
</evidence>
<dbReference type="GO" id="GO:0000244">
    <property type="term" value="P:spliceosomal tri-snRNP complex assembly"/>
    <property type="evidence" value="ECO:0007669"/>
    <property type="project" value="TreeGrafter"/>
</dbReference>
<evidence type="ECO:0000256" key="2">
    <source>
        <dbReference type="SAM" id="MobiDB-lite"/>
    </source>
</evidence>
<evidence type="ECO:0000259" key="4">
    <source>
        <dbReference type="Pfam" id="PF20981"/>
    </source>
</evidence>